<proteinExistence type="predicted"/>
<dbReference type="GO" id="GO:0008236">
    <property type="term" value="F:serine-type peptidase activity"/>
    <property type="evidence" value="ECO:0007669"/>
    <property type="project" value="InterPro"/>
</dbReference>
<evidence type="ECO:0000256" key="2">
    <source>
        <dbReference type="SAM" id="Phobius"/>
    </source>
</evidence>
<evidence type="ECO:0000259" key="3">
    <source>
        <dbReference type="Pfam" id="PF00326"/>
    </source>
</evidence>
<dbReference type="PANTHER" id="PTHR43037">
    <property type="entry name" value="UNNAMED PRODUCT-RELATED"/>
    <property type="match status" value="1"/>
</dbReference>
<organism evidence="4">
    <name type="scientific">marine sediment metagenome</name>
    <dbReference type="NCBI Taxonomy" id="412755"/>
    <lineage>
        <taxon>unclassified sequences</taxon>
        <taxon>metagenomes</taxon>
        <taxon>ecological metagenomes</taxon>
    </lineage>
</organism>
<evidence type="ECO:0000313" key="4">
    <source>
        <dbReference type="EMBL" id="KKM95094.1"/>
    </source>
</evidence>
<dbReference type="GO" id="GO:0006508">
    <property type="term" value="P:proteolysis"/>
    <property type="evidence" value="ECO:0007669"/>
    <property type="project" value="InterPro"/>
</dbReference>
<keyword evidence="1" id="KW-0732">Signal</keyword>
<feature type="transmembrane region" description="Helical" evidence="2">
    <location>
        <begin position="216"/>
        <end position="238"/>
    </location>
</feature>
<dbReference type="Pfam" id="PF00326">
    <property type="entry name" value="Peptidase_S9"/>
    <property type="match status" value="1"/>
</dbReference>
<dbReference type="InterPro" id="IPR001375">
    <property type="entry name" value="Peptidase_S9_cat"/>
</dbReference>
<accession>A0A0F9LJA4</accession>
<gene>
    <name evidence="4" type="ORF">LCGC14_1191710</name>
</gene>
<feature type="transmembrane region" description="Helical" evidence="2">
    <location>
        <begin position="12"/>
        <end position="37"/>
    </location>
</feature>
<feature type="transmembrane region" description="Helical" evidence="2">
    <location>
        <begin position="49"/>
        <end position="69"/>
    </location>
</feature>
<evidence type="ECO:0000256" key="1">
    <source>
        <dbReference type="ARBA" id="ARBA00022729"/>
    </source>
</evidence>
<name>A0A0F9LJA4_9ZZZZ</name>
<protein>
    <recommendedName>
        <fullName evidence="3">Peptidase S9 prolyl oligopeptidase catalytic domain-containing protein</fullName>
    </recommendedName>
</protein>
<dbReference type="AlphaFoldDB" id="A0A0F9LJA4"/>
<feature type="domain" description="Peptidase S9 prolyl oligopeptidase catalytic" evidence="3">
    <location>
        <begin position="340"/>
        <end position="408"/>
    </location>
</feature>
<feature type="transmembrane region" description="Helical" evidence="2">
    <location>
        <begin position="76"/>
        <end position="97"/>
    </location>
</feature>
<keyword evidence="2" id="KW-0472">Membrane</keyword>
<reference evidence="4" key="1">
    <citation type="journal article" date="2015" name="Nature">
        <title>Complex archaea that bridge the gap between prokaryotes and eukaryotes.</title>
        <authorList>
            <person name="Spang A."/>
            <person name="Saw J.H."/>
            <person name="Jorgensen S.L."/>
            <person name="Zaremba-Niedzwiedzka K."/>
            <person name="Martijn J."/>
            <person name="Lind A.E."/>
            <person name="van Eijk R."/>
            <person name="Schleper C."/>
            <person name="Guy L."/>
            <person name="Ettema T.J."/>
        </authorList>
    </citation>
    <scope>NUCLEOTIDE SEQUENCE</scope>
</reference>
<feature type="transmembrane region" description="Helical" evidence="2">
    <location>
        <begin position="172"/>
        <end position="190"/>
    </location>
</feature>
<feature type="transmembrane region" description="Helical" evidence="2">
    <location>
        <begin position="135"/>
        <end position="157"/>
    </location>
</feature>
<keyword evidence="2" id="KW-0812">Transmembrane</keyword>
<dbReference type="PANTHER" id="PTHR43037:SF1">
    <property type="entry name" value="BLL1128 PROTEIN"/>
    <property type="match status" value="1"/>
</dbReference>
<keyword evidence="2" id="KW-1133">Transmembrane helix</keyword>
<dbReference type="Gene3D" id="3.40.50.1820">
    <property type="entry name" value="alpha/beta hydrolase"/>
    <property type="match status" value="1"/>
</dbReference>
<dbReference type="SUPFAM" id="SSF53474">
    <property type="entry name" value="alpha/beta-Hydrolases"/>
    <property type="match status" value="1"/>
</dbReference>
<sequence>MKITTDHESIYSFAIFMVGLQIVLSLVNVIVDALAGFRFYLFSEYFDAWYILINTTSVVAYLVLLWYFLVNNYRIALIAFSVTFIATLAYNSFFYIALTDRELWNLISGAFVMLMCVGSMSSVSLIASKTRERRWLFWAGIVTLSVQLVLIVLQLWVMNTSNTTIPVVIGKLMPWIFVVLSISPIFYILNFKEELASLEKVGDTPPSKLLKGLQNALGVISLIAVFLVLTNSFSHYAWQQGKLERSKSLVGDFEARTYVNDQNDTLRYRWLVPKDYNRNEKYPLVVNLHNGGGVGSDNLTQMDGTSFAQLLTTDENREKHPAFLFLPQSPSSTGFGGILGDPDMSDLIFEAMDSLEQEYNIDERRRYVVGMSLGGYGSWHLIGVEPEKFAAAIPICGGGDTAMASRMTNIAIWAFHGKSDKAVPVELTRDMIKGIKEAGGNPKYTEYSAGHLIWDRVKSTPEILDWLFAQKRID</sequence>
<dbReference type="InterPro" id="IPR029058">
    <property type="entry name" value="AB_hydrolase_fold"/>
</dbReference>
<comment type="caution">
    <text evidence="4">The sequence shown here is derived from an EMBL/GenBank/DDBJ whole genome shotgun (WGS) entry which is preliminary data.</text>
</comment>
<feature type="transmembrane region" description="Helical" evidence="2">
    <location>
        <begin position="103"/>
        <end position="123"/>
    </location>
</feature>
<dbReference type="EMBL" id="LAZR01006054">
    <property type="protein sequence ID" value="KKM95094.1"/>
    <property type="molecule type" value="Genomic_DNA"/>
</dbReference>
<dbReference type="InterPro" id="IPR050955">
    <property type="entry name" value="Plant_Biomass_Hydrol_Est"/>
</dbReference>